<evidence type="ECO:0000259" key="5">
    <source>
        <dbReference type="Pfam" id="PF25023"/>
    </source>
</evidence>
<dbReference type="GO" id="GO:0016020">
    <property type="term" value="C:membrane"/>
    <property type="evidence" value="ECO:0007669"/>
    <property type="project" value="InterPro"/>
</dbReference>
<evidence type="ECO:0000313" key="6">
    <source>
        <dbReference type="EMBL" id="RAX37956.1"/>
    </source>
</evidence>
<accession>A0A329Y2M7</accession>
<dbReference type="EMBL" id="QMKK01000056">
    <property type="protein sequence ID" value="RAX37956.1"/>
    <property type="molecule type" value="Genomic_DNA"/>
</dbReference>
<dbReference type="NCBIfam" id="TIGR03696">
    <property type="entry name" value="Rhs_assc_core"/>
    <property type="match status" value="1"/>
</dbReference>
<dbReference type="Gene3D" id="2.180.10.10">
    <property type="entry name" value="RHS repeat-associated core"/>
    <property type="match status" value="3"/>
</dbReference>
<feature type="compositionally biased region" description="Low complexity" evidence="2">
    <location>
        <begin position="376"/>
        <end position="385"/>
    </location>
</feature>
<dbReference type="InterPro" id="IPR031325">
    <property type="entry name" value="RHS_repeat"/>
</dbReference>
<name>A0A329Y2M7_RHITR</name>
<protein>
    <submittedName>
        <fullName evidence="6">Peptidase C39</fullName>
    </submittedName>
</protein>
<dbReference type="CDD" id="cd02259">
    <property type="entry name" value="Peptidase_C39_like"/>
    <property type="match status" value="1"/>
</dbReference>
<evidence type="ECO:0000313" key="7">
    <source>
        <dbReference type="Proteomes" id="UP000251205"/>
    </source>
</evidence>
<feature type="domain" description="Teneurin-like YD-shell" evidence="5">
    <location>
        <begin position="1232"/>
        <end position="1452"/>
    </location>
</feature>
<dbReference type="PANTHER" id="PTHR32305:SF15">
    <property type="entry name" value="PROTEIN RHSA-RELATED"/>
    <property type="match status" value="1"/>
</dbReference>
<dbReference type="NCBIfam" id="TIGR01643">
    <property type="entry name" value="YD_repeat_2x"/>
    <property type="match status" value="6"/>
</dbReference>
<dbReference type="InterPro" id="IPR056823">
    <property type="entry name" value="TEN-like_YD-shell"/>
</dbReference>
<dbReference type="InterPro" id="IPR050708">
    <property type="entry name" value="T6SS_VgrG/RHS"/>
</dbReference>
<comment type="caution">
    <text evidence="6">The sequence shown here is derived from an EMBL/GenBank/DDBJ whole genome shotgun (WGS) entry which is preliminary data.</text>
</comment>
<keyword evidence="1" id="KW-0677">Repeat</keyword>
<dbReference type="Pfam" id="PF25023">
    <property type="entry name" value="TEN_YD-shell"/>
    <property type="match status" value="2"/>
</dbReference>
<dbReference type="GO" id="GO:0005524">
    <property type="term" value="F:ATP binding"/>
    <property type="evidence" value="ECO:0007669"/>
    <property type="project" value="InterPro"/>
</dbReference>
<dbReference type="Pfam" id="PF05593">
    <property type="entry name" value="RHS_repeat"/>
    <property type="match status" value="2"/>
</dbReference>
<sequence length="1530" mass="166339">MSAFKSGTAAIFLLALVSAGTVMAAPPAVAAFPANASGFAEPLVKTKATMANEDEDLLSAINAFQHRQDLSDLSSLTAYLAKYPHSGWSTALWTNIGLSYLHDGYFSRAIDAWQKAWIEGKDASAPEARALTDRAVGELASLNASMGRSDDLALLFSQLDGRKVSGPATEMIQSARDMLTLVKTDPRHLFNCGPLALRALLLTQGMSADKLNFLQFYNAGPEGTTLAELGGLASKVKLDYRLIRRSPDEAVPVPSVVHWKVGHFAAIVGKANGRYHVQDAVFPNADMWVTPDALNAEASGYFLVPASEVTSEAWQSVSMPQAVSIRGKGSTNSTRQGDAGDTNANGPGPIPPDPNNPSLGGSGGLGGNGNQSPWPQGANNQNNGGDNNQCPLCVVNIKESSVSVALSDVPVGYVPPIGPSMKIGISYNQREDSQPANFDYFNIGQKWSLSWSSYIIDDPTNPGANVSRIMGEGGAFYYIGYDTVRKTFAAQDTDGSILSLISQSPVSYRRQLRNGGMEIYEQSDGSAAYPRKIFLSKVIDPQGNAATLRYDNQKRLTSITDAVGRDTTFNYGVAGRPLLVSQITDPFGRSALLTYDGQGRLASITDIIGLTSSFSYDANSLINALTTPYGTTRFSYTAPGTSGPPRFVQITDPLGNKEREEWLEPAPIPFSDPTATVPVGMPLPLSNTYLPYRNSFHWDKSDYVTAGCTDTGGCDYTKARIRHFVHMPASSIKGTAIESEKKPLENRVWYTYPGQTGSTGTLYGGTYNKPTAIGRVLDDGSSQISLYAYDSSGNLTQATDPAGRITYYSYSNGIDLVAVSQADQFGAQSTLAQYIYNKQHRPIFYSDAAGQTSTIGYNAVGQLTSFTDALGEKTAYQYDTNANLASVTNANNATAATYTYDGFARVRTYTDSEGWTVTYDYDAADRITKITYPDGTSQRYTYQRLDLVSYQDREGRLWRYQYDANRRLTAVVDPMRQSTTLGYDPAGNLVSLTDPKGNVTAWAYDVQDRQTSKTYADNSHVTYTYENTTSRLKSVLDALEQTKQYSYAIDNNLTGLTYLNAVNPTPNISFGYDPYFDRITSMTDGVGATTYAYNPSYVDGAQQLAQECFTASGSASCSHTITYGYDALGRRATRQISGSGAETVQYDAIGRVTNHSSDLGAFQISYLGQTLQITARQLLPATSTLKTTWSYLDNAHDRRLSGIANTGLTTGQYTNFTFQTSLENLITGITQDSDANVAEPNPAAQTVSFNNLNEISQVSGQAYSYDANGNLLSDGKRTYSWDAENRLVTIIYPSEQGKQTKFVYDGFSRRVEIDDISTGGGATAVSKYVWCDSKLCQTRDSSYAPMRSYVSEGEYIAGTSTSALFYGVDQIGSVRRVFQSTTSAPAYDYDPWGVSLSALDQIADFGFAQMFDGRSLDSNLTQYRAYNQNVGRWASRDPLGERTDPYGNLYTYVLNSPLTGVDPNGLDLADRILDWLGPGSICQRSPNGAIQLMSADRSRLIRFDITPQTSHGLGPHINIEPGRQHIFLTN</sequence>
<feature type="region of interest" description="Disordered" evidence="2">
    <location>
        <begin position="320"/>
        <end position="385"/>
    </location>
</feature>
<dbReference type="GO" id="GO:0008233">
    <property type="term" value="F:peptidase activity"/>
    <property type="evidence" value="ECO:0007669"/>
    <property type="project" value="InterPro"/>
</dbReference>
<feature type="domain" description="Peptidase C39" evidence="4">
    <location>
        <begin position="191"/>
        <end position="307"/>
    </location>
</feature>
<feature type="signal peptide" evidence="3">
    <location>
        <begin position="1"/>
        <end position="24"/>
    </location>
</feature>
<dbReference type="PANTHER" id="PTHR32305">
    <property type="match status" value="1"/>
</dbReference>
<dbReference type="InterPro" id="IPR006530">
    <property type="entry name" value="YD"/>
</dbReference>
<proteinExistence type="predicted"/>
<keyword evidence="3" id="KW-0732">Signal</keyword>
<organism evidence="6 7">
    <name type="scientific">Rhizobium tropici</name>
    <dbReference type="NCBI Taxonomy" id="398"/>
    <lineage>
        <taxon>Bacteria</taxon>
        <taxon>Pseudomonadati</taxon>
        <taxon>Pseudomonadota</taxon>
        <taxon>Alphaproteobacteria</taxon>
        <taxon>Hyphomicrobiales</taxon>
        <taxon>Rhizobiaceae</taxon>
        <taxon>Rhizobium/Agrobacterium group</taxon>
        <taxon>Rhizobium</taxon>
    </lineage>
</organism>
<feature type="domain" description="Teneurin-like YD-shell" evidence="5">
    <location>
        <begin position="829"/>
        <end position="1013"/>
    </location>
</feature>
<gene>
    <name evidence="6" type="ORF">DQ393_30175</name>
</gene>
<evidence type="ECO:0000256" key="3">
    <source>
        <dbReference type="SAM" id="SignalP"/>
    </source>
</evidence>
<dbReference type="GO" id="GO:0006508">
    <property type="term" value="P:proteolysis"/>
    <property type="evidence" value="ECO:0007669"/>
    <property type="project" value="InterPro"/>
</dbReference>
<feature type="compositionally biased region" description="Gly residues" evidence="2">
    <location>
        <begin position="360"/>
        <end position="369"/>
    </location>
</feature>
<feature type="chain" id="PRO_5016349826" evidence="3">
    <location>
        <begin position="25"/>
        <end position="1530"/>
    </location>
</feature>
<dbReference type="Pfam" id="PF03412">
    <property type="entry name" value="Peptidase_C39"/>
    <property type="match status" value="1"/>
</dbReference>
<evidence type="ECO:0000259" key="4">
    <source>
        <dbReference type="Pfam" id="PF03412"/>
    </source>
</evidence>
<dbReference type="OrthoDB" id="6057489at2"/>
<dbReference type="InterPro" id="IPR022385">
    <property type="entry name" value="Rhs_assc_core"/>
</dbReference>
<dbReference type="InterPro" id="IPR005074">
    <property type="entry name" value="Peptidase_C39"/>
</dbReference>
<dbReference type="Proteomes" id="UP000251205">
    <property type="component" value="Unassembled WGS sequence"/>
</dbReference>
<dbReference type="Gene3D" id="3.90.70.10">
    <property type="entry name" value="Cysteine proteinases"/>
    <property type="match status" value="1"/>
</dbReference>
<reference evidence="6 7" key="1">
    <citation type="submission" date="2018-06" db="EMBL/GenBank/DDBJ databases">
        <title>Whole Genome Sequence of an efficient microsymbiont, Rhizobium tropici.</title>
        <authorList>
            <person name="Srinivasan R."/>
            <person name="Singh H.V."/>
            <person name="Srivastava R."/>
            <person name="Kumari B."/>
            <person name="Radhakrishna A."/>
        </authorList>
    </citation>
    <scope>NUCLEOTIDE SEQUENCE [LARGE SCALE GENOMIC DNA]</scope>
    <source>
        <strain evidence="6 7">IGFRI Rhizo-19</strain>
    </source>
</reference>
<evidence type="ECO:0000256" key="1">
    <source>
        <dbReference type="ARBA" id="ARBA00022737"/>
    </source>
</evidence>
<evidence type="ECO:0000256" key="2">
    <source>
        <dbReference type="SAM" id="MobiDB-lite"/>
    </source>
</evidence>